<dbReference type="GO" id="GO:0030288">
    <property type="term" value="C:outer membrane-bounded periplasmic space"/>
    <property type="evidence" value="ECO:0007669"/>
    <property type="project" value="InterPro"/>
</dbReference>
<protein>
    <submittedName>
        <fullName evidence="10">Penicillin-insensitive murein endopeptidase</fullName>
    </submittedName>
</protein>
<evidence type="ECO:0000256" key="2">
    <source>
        <dbReference type="ARBA" id="ARBA00022723"/>
    </source>
</evidence>
<feature type="chain" id="PRO_5037851446" evidence="9">
    <location>
        <begin position="23"/>
        <end position="329"/>
    </location>
</feature>
<evidence type="ECO:0000256" key="6">
    <source>
        <dbReference type="ARBA" id="ARBA00022833"/>
    </source>
</evidence>
<dbReference type="AlphaFoldDB" id="A0A917D5V4"/>
<organism evidence="10 11">
    <name type="scientific">Aureimonas glaciei</name>
    <dbReference type="NCBI Taxonomy" id="1776957"/>
    <lineage>
        <taxon>Bacteria</taxon>
        <taxon>Pseudomonadati</taxon>
        <taxon>Pseudomonadota</taxon>
        <taxon>Alphaproteobacteria</taxon>
        <taxon>Hyphomicrobiales</taxon>
        <taxon>Aurantimonadaceae</taxon>
        <taxon>Aureimonas</taxon>
    </lineage>
</organism>
<keyword evidence="7" id="KW-0482">Metalloprotease</keyword>
<sequence length="329" mass="35309">MKLAYVAAVLLGTGLACLPAAAQSVPAKQLFGAMERPAALPSESLGSYAKGCIAGAVALPADGPTWQAMRLSRNRRWGHPSLVAFLQDFSQRASAATGWPGLLVGDLSQPRGGPMASGHASHQIGLDVDIWAQPMPARRLSPEEREDFPFRSVLKRGSLHVDEGRWDDRYGEVIKLAAESRKVQRIFVHPGLKEKLCRIAGRDRAWLSKVRPMYGHDEHFHIRLFCQPGSTGCTPQAPVAEKDGCDELDYWFNVALKPAKPSAKPPKPRAPMTMAALPRACQTVLAAMDGGSRQVAPTAPTLAAMAPVGAASFPDLPTSVPIPAPRPLP</sequence>
<keyword evidence="6" id="KW-0862">Zinc</keyword>
<dbReference type="RefSeq" id="WP_188848863.1">
    <property type="nucleotide sequence ID" value="NZ_BMJJ01000001.1"/>
</dbReference>
<dbReference type="Gene3D" id="3.30.1380.10">
    <property type="match status" value="1"/>
</dbReference>
<accession>A0A917D5V4</accession>
<keyword evidence="1" id="KW-0645">Protease</keyword>
<evidence type="ECO:0000256" key="4">
    <source>
        <dbReference type="ARBA" id="ARBA00022764"/>
    </source>
</evidence>
<evidence type="ECO:0000256" key="7">
    <source>
        <dbReference type="ARBA" id="ARBA00023049"/>
    </source>
</evidence>
<dbReference type="GO" id="GO:0046872">
    <property type="term" value="F:metal ion binding"/>
    <property type="evidence" value="ECO:0007669"/>
    <property type="project" value="UniProtKB-KW"/>
</dbReference>
<dbReference type="GO" id="GO:0008237">
    <property type="term" value="F:metallopeptidase activity"/>
    <property type="evidence" value="ECO:0007669"/>
    <property type="project" value="UniProtKB-KW"/>
</dbReference>
<evidence type="ECO:0000256" key="8">
    <source>
        <dbReference type="PIRSR" id="PIRSR018455-2"/>
    </source>
</evidence>
<reference evidence="10" key="1">
    <citation type="journal article" date="2014" name="Int. J. Syst. Evol. Microbiol.">
        <title>Complete genome sequence of Corynebacterium casei LMG S-19264T (=DSM 44701T), isolated from a smear-ripened cheese.</title>
        <authorList>
            <consortium name="US DOE Joint Genome Institute (JGI-PGF)"/>
            <person name="Walter F."/>
            <person name="Albersmeier A."/>
            <person name="Kalinowski J."/>
            <person name="Ruckert C."/>
        </authorList>
    </citation>
    <scope>NUCLEOTIDE SEQUENCE</scope>
    <source>
        <strain evidence="10">CGMCC 1.15493</strain>
    </source>
</reference>
<dbReference type="InterPro" id="IPR005073">
    <property type="entry name" value="Peptidase_M74"/>
</dbReference>
<proteinExistence type="predicted"/>
<keyword evidence="5" id="KW-0378">Hydrolase</keyword>
<dbReference type="InterPro" id="IPR009045">
    <property type="entry name" value="Zn_M74/Hedgehog-like"/>
</dbReference>
<reference evidence="10" key="2">
    <citation type="submission" date="2020-09" db="EMBL/GenBank/DDBJ databases">
        <authorList>
            <person name="Sun Q."/>
            <person name="Zhou Y."/>
        </authorList>
    </citation>
    <scope>NUCLEOTIDE SEQUENCE</scope>
    <source>
        <strain evidence="10">CGMCC 1.15493</strain>
    </source>
</reference>
<evidence type="ECO:0000256" key="9">
    <source>
        <dbReference type="SAM" id="SignalP"/>
    </source>
</evidence>
<keyword evidence="11" id="KW-1185">Reference proteome</keyword>
<keyword evidence="4" id="KW-0574">Periplasm</keyword>
<keyword evidence="2" id="KW-0479">Metal-binding</keyword>
<feature type="signal peptide" evidence="9">
    <location>
        <begin position="1"/>
        <end position="22"/>
    </location>
</feature>
<feature type="disulfide bond" evidence="8">
    <location>
        <begin position="52"/>
        <end position="281"/>
    </location>
</feature>
<feature type="disulfide bond" evidence="8">
    <location>
        <begin position="226"/>
        <end position="233"/>
    </location>
</feature>
<dbReference type="Pfam" id="PF03411">
    <property type="entry name" value="Peptidase_M74"/>
    <property type="match status" value="1"/>
</dbReference>
<gene>
    <name evidence="10" type="primary">mepA</name>
    <name evidence="10" type="ORF">GCM10011335_03890</name>
</gene>
<evidence type="ECO:0000256" key="3">
    <source>
        <dbReference type="ARBA" id="ARBA00022729"/>
    </source>
</evidence>
<dbReference type="NCBIfam" id="NF006947">
    <property type="entry name" value="PRK09429.1"/>
    <property type="match status" value="1"/>
</dbReference>
<feature type="disulfide bond" evidence="8">
    <location>
        <begin position="197"/>
        <end position="245"/>
    </location>
</feature>
<keyword evidence="3 9" id="KW-0732">Signal</keyword>
<dbReference type="EMBL" id="BMJJ01000001">
    <property type="protein sequence ID" value="GGD04385.1"/>
    <property type="molecule type" value="Genomic_DNA"/>
</dbReference>
<name>A0A917D5V4_9HYPH</name>
<comment type="caution">
    <text evidence="10">The sequence shown here is derived from an EMBL/GenBank/DDBJ whole genome shotgun (WGS) entry which is preliminary data.</text>
</comment>
<keyword evidence="8" id="KW-1015">Disulfide bond</keyword>
<evidence type="ECO:0000256" key="1">
    <source>
        <dbReference type="ARBA" id="ARBA00022670"/>
    </source>
</evidence>
<evidence type="ECO:0000313" key="10">
    <source>
        <dbReference type="EMBL" id="GGD04385.1"/>
    </source>
</evidence>
<dbReference type="GO" id="GO:0006508">
    <property type="term" value="P:proteolysis"/>
    <property type="evidence" value="ECO:0007669"/>
    <property type="project" value="UniProtKB-KW"/>
</dbReference>
<evidence type="ECO:0000256" key="5">
    <source>
        <dbReference type="ARBA" id="ARBA00022801"/>
    </source>
</evidence>
<dbReference type="SUPFAM" id="SSF55166">
    <property type="entry name" value="Hedgehog/DD-peptidase"/>
    <property type="match status" value="1"/>
</dbReference>
<dbReference type="Proteomes" id="UP000613160">
    <property type="component" value="Unassembled WGS sequence"/>
</dbReference>
<evidence type="ECO:0000313" key="11">
    <source>
        <dbReference type="Proteomes" id="UP000613160"/>
    </source>
</evidence>
<dbReference type="GO" id="GO:0004252">
    <property type="term" value="F:serine-type endopeptidase activity"/>
    <property type="evidence" value="ECO:0007669"/>
    <property type="project" value="InterPro"/>
</dbReference>
<dbReference type="PIRSF" id="PIRSF018455">
    <property type="entry name" value="MepA"/>
    <property type="match status" value="1"/>
</dbReference>
<dbReference type="PROSITE" id="PS51257">
    <property type="entry name" value="PROKAR_LIPOPROTEIN"/>
    <property type="match status" value="1"/>
</dbReference>